<dbReference type="OrthoDB" id="10051416at2759"/>
<dbReference type="Pfam" id="PF25038">
    <property type="entry name" value="Csf1_C"/>
    <property type="match status" value="1"/>
</dbReference>
<dbReference type="Proteomes" id="UP000326924">
    <property type="component" value="Unassembled WGS sequence"/>
</dbReference>
<dbReference type="EMBL" id="VXIS01000045">
    <property type="protein sequence ID" value="KAA8910540.1"/>
    <property type="molecule type" value="Genomic_DNA"/>
</dbReference>
<gene>
    <name evidence="4" type="ORF">FN846DRAFT_938964</name>
</gene>
<feature type="domain" description="Csf1 C-terminal region" evidence="3">
    <location>
        <begin position="2190"/>
        <end position="2952"/>
    </location>
</feature>
<feature type="region of interest" description="Disordered" evidence="1">
    <location>
        <begin position="2633"/>
        <end position="2653"/>
    </location>
</feature>
<reference evidence="4 5" key="1">
    <citation type="submission" date="2019-09" db="EMBL/GenBank/DDBJ databases">
        <title>Draft genome of the ectomycorrhizal ascomycete Sphaerosporella brunnea.</title>
        <authorList>
            <consortium name="DOE Joint Genome Institute"/>
            <person name="Benucci G.M."/>
            <person name="Marozzi G."/>
            <person name="Antonielli L."/>
            <person name="Sanchez S."/>
            <person name="Marco P."/>
            <person name="Wang X."/>
            <person name="Falini L.B."/>
            <person name="Barry K."/>
            <person name="Haridas S."/>
            <person name="Lipzen A."/>
            <person name="Labutti K."/>
            <person name="Grigoriev I.V."/>
            <person name="Murat C."/>
            <person name="Martin F."/>
            <person name="Albertini E."/>
            <person name="Donnini D."/>
            <person name="Bonito G."/>
        </authorList>
    </citation>
    <scope>NUCLEOTIDE SEQUENCE [LARGE SCALE GENOMIC DNA]</scope>
    <source>
        <strain evidence="4 5">Sb_GMNB300</strain>
    </source>
</reference>
<dbReference type="GO" id="GO:0016020">
    <property type="term" value="C:membrane"/>
    <property type="evidence" value="ECO:0007669"/>
    <property type="project" value="InterPro"/>
</dbReference>
<evidence type="ECO:0000313" key="5">
    <source>
        <dbReference type="Proteomes" id="UP000326924"/>
    </source>
</evidence>
<organism evidence="4 5">
    <name type="scientific">Sphaerosporella brunnea</name>
    <dbReference type="NCBI Taxonomy" id="1250544"/>
    <lineage>
        <taxon>Eukaryota</taxon>
        <taxon>Fungi</taxon>
        <taxon>Dikarya</taxon>
        <taxon>Ascomycota</taxon>
        <taxon>Pezizomycotina</taxon>
        <taxon>Pezizomycetes</taxon>
        <taxon>Pezizales</taxon>
        <taxon>Pyronemataceae</taxon>
        <taxon>Sphaerosporella</taxon>
    </lineage>
</organism>
<feature type="region of interest" description="Disordered" evidence="1">
    <location>
        <begin position="1005"/>
        <end position="1024"/>
    </location>
</feature>
<dbReference type="Pfam" id="PF21678">
    <property type="entry name" value="Csf1_N"/>
    <property type="match status" value="1"/>
</dbReference>
<dbReference type="GO" id="GO:0006113">
    <property type="term" value="P:fermentation"/>
    <property type="evidence" value="ECO:0007669"/>
    <property type="project" value="InterPro"/>
</dbReference>
<feature type="region of interest" description="Disordered" evidence="1">
    <location>
        <begin position="2836"/>
        <end position="2874"/>
    </location>
</feature>
<dbReference type="InterPro" id="IPR056779">
    <property type="entry name" value="Csf1_C"/>
</dbReference>
<proteinExistence type="predicted"/>
<evidence type="ECO:0008006" key="6">
    <source>
        <dbReference type="Google" id="ProtNLM"/>
    </source>
</evidence>
<keyword evidence="5" id="KW-1185">Reference proteome</keyword>
<evidence type="ECO:0000259" key="2">
    <source>
        <dbReference type="Pfam" id="PF21678"/>
    </source>
</evidence>
<dbReference type="PANTHER" id="PTHR32085:SF3">
    <property type="entry name" value="PROTEIN CSF1"/>
    <property type="match status" value="1"/>
</dbReference>
<protein>
    <recommendedName>
        <fullName evidence="6">Fermentation associated protein</fullName>
    </recommendedName>
</protein>
<sequence length="2953" mass="326406">MALTVFSIQSRSIDKYKQVFELSFTHPVVQMKPNDNFKEPLLSRGAREQTASTQPAASTPAPPVRTRRQKLHDLIPFLTPSVESFTPANAPEHGQENLQSRRGQWMGLSRYLDDPEQQDGWKFEPEEYAMVTTILDCESATFCLYWDVIGTVPTCEPAPFQGGKNRNGTHLAPEFGIDLSFAGGTVNYGPWADRQRVHLQQMFFPRIFKTSVPAEPLRPGDDRVYTEFKIFVELSKSTILRIPAREASKDWKYRRRLEEGEVRPSGWLEIKVGDESTVSYNMSYASSLSGWAHTLDLELRTPEVRTSVNHGLLWSAERQTLQCDLSGPLQWNGDTKWIFNNVSTGMKIFLLREHVMLLADLATDWTSGPPSEYWTFIPMIYELNVELKDSEFFLNVNDQNIINNPSSFDDNTFIVLRNMGGDKGHLRACVTMDFREFRPQSSTVAFTVENVNIEEKGGLVEVGVRMPGWNTWNSSLKQPESLGKVAQIKLKGSYEFYADTTPSLIDTLSLDIDGQGLDLVLHGVLIRYFLTIKENYFGENLHFKTLEEWQEQQNSIATGGPSSPAPPHSKSNDLDVVLSVAAREIAILLPKHIYDAKEHLRLSVPTLGLDMRFTNYYMDLQVDVAPISVFLGGSNSPLPEMFVDGLTIFGHRLFGLPPAEPTYVCNWDLNVGDVTGEASPEFLQTAIFAIDSFVFSFKDVENALPGLALAIIHDVTFVRLNVGSIRLWLEMHSSSVFRLAADEVSFVLNDLADEIHSDRITLKIPGLNVACMDRQRRDGWNTKGYLGTNVDVTVLGRKNNASVLRRLQQKHVRDSDYRTGRANFLLANEDYESTGSSIHRDLKSASMALPALPSPRYDAVGSAYDSHFAESDMSSKRTGPSVLKSSQSFLSRSRVTASTTSLLRSTSSHAPSFHSAVESFSDIPMFTSGTRSLNPSGSQSAAAPGSRGSMRATTSTAKSIRHTSFEVRSRSFAVNLSSTFARPKYPLDDIEPDLSKVPELENFEDHDLSQSADPGDFPPDEESSRDSIIVQFLPGIRAYCTPTAVKEFASLLENIQPQTPDDFLDSIQVKVVSKLAEVVKKANPHGTILEACVRLPQLKFCFVDDFAASGHKETPDEQGYGLYFNLRNLLLAGRSKKEVKVDETRMTASETLKSILSIHVVVDSVDLGLKNLVPPLPGLQMSAQPALALWVEGLRFWASTSETLSATLQLKTLASSAQGSQALFTYDVAQRMAVIGEEIASKFSTLSIVKERRVRQFISGLAIAGEDFRITQDPPTLTRPSYVLRSATEHVRLNDSWKISTRLRHIWQLLPPTEKKKWNAECVNRNSPQSNAKDTLIHVLQRWRGWELGNIKESVLIKEVFGEDHVSVALDAATHRAVKIKFVIGSIRLLLDPGPTQHEFIIDQLHGSVVTGTSTDLANSVGGTAAVVAPGVHANTAVEVHTRSIRLGIRWEILDILEAVAKGLQHRHCDSPTSAGPPSPTLSHTAKPKQSSGGLHLIFTTDHGSITLDTVNLRIVSMVQDVKASVVLAEQDIDLQVGKFGNVGSLLFKADYGSSEICFGNKILSKATIRAPSLYGHFDEHWFAETKFHIWKVMGSSEEIIVDIQEQVLGLMEVVDYVVTDEFAHVHRLLDTIDGANPMDNPPGSPSLGPSKRQVHSIHCTLSLDRFSITARLLPSLAYLLRGGGGRLSARPNSKDSKEMIINFGLEHHEHEICKSTEPSESRIISLLRLPAINVGLRDQNSDEERFVEATVSVEAITLDASSIQSLLNAFKKPELLKVIEGARLEWQGINSKLEEIFGHQEKPKASTKPAKPLLYRAHAGVSGLKIETLSPSANLEINLGFIQLHASNRGAPKEPVLPFPDIRLEFGRITVELTRTAPDGVRDTCGFIEWHASLQTSLQHTVSGQTRPAFYIQSHSLRVDIFAETASAVVDIVGHLQDKLRDLDLSREVKYFRKLRHHRPLVRRSPALDQDNQFKLSNMAISIELRGIQVFWVVGLGDSLLPLPYGYQKQNLVLSFKRIHFSTATRKSNEAELIIEEFLLQMVDASGNHIIGRSENSALMPEVMFKVAYSINPSERRLAFQAKGRSLDLRLTSSCVMAANSIQASITAAVQKFRDASSSWKSTPTKSGGERTSMFSSKRLASVLVDADFAGAVVHLSRGSMEGASQSTLPGAQQGRYGQFSQSEAHGVTMLKSPGLAFKVEYTDPVNEDPSLSAEIKISASDNTLYPSVVPLILEMSDNVKEVMKQPPDAKEVVEKTGKSAKGKDHEEPHSEASIPAAILGGCRLNVGIRICKQEFTLSCQPIARVAASAGYDLIYASINTCDDPEGYRFYSASVAIIGLKMSLQHVYSRESTGTLEVEAVTLSLMNSKHVVGSAGLSCMMQLSPIKSQANIKQSQDFLLFREIWYPVELRDDSSAPLNPTGDPSSMLVQRYHKVAATNAFPWNATIAVAGVELQLDLGQSLGKTSLQASKLWVTSRKTSDWEQTMCLGFDSIRVSSVGRLGGYVDLNGMKVRTSINWDSAIESLDIVQTPLVEASIGFNQFQAQLSFDYQAFLLADIAGFDFLMYNLKDPDHGPDRLVGVLDGNEVQIFCTTSSAAQGLALYQAFQRLAQDKLTSFEASLKEIESFLSRRQTHSHTPSIQEPQELPVQKGSPSMQSSLFSLQTDVVVNLKEVHVGAFPSTFHDTSIFKIEALNATARFAVEMVEKQRIHSMLEMTLGQLSVALSPVKYDGLGTTLADVSVGRVINGIAAAKQKLGTRGIILKVPQVTAKMHTWHAPGSMMVDYIFKSAFEGQVDVGWNFQRVAFIKGMYHAHARALAQRQGKAPVNSRISMYTDLTPGSGASSEHGADSVISAASDKGDKKEPEKELEEDKKGKITAVVDVPQSKYEYNPIEPPIIETPQLRDMGEATPPMEWIGLHRERLPHLTHQIVIVSLLEIAREVEDAYAKILGSS</sequence>
<feature type="compositionally biased region" description="Basic and acidic residues" evidence="1">
    <location>
        <begin position="2245"/>
        <end position="2272"/>
    </location>
</feature>
<feature type="compositionally biased region" description="Basic and acidic residues" evidence="1">
    <location>
        <begin position="2858"/>
        <end position="2874"/>
    </location>
</feature>
<comment type="caution">
    <text evidence="4">The sequence shown here is derived from an EMBL/GenBank/DDBJ whole genome shotgun (WGS) entry which is preliminary data.</text>
</comment>
<name>A0A5J5F3L5_9PEZI</name>
<feature type="region of interest" description="Disordered" evidence="1">
    <location>
        <begin position="2245"/>
        <end position="2273"/>
    </location>
</feature>
<accession>A0A5J5F3L5</accession>
<feature type="region of interest" description="Disordered" evidence="1">
    <location>
        <begin position="928"/>
        <end position="960"/>
    </location>
</feature>
<dbReference type="InParanoid" id="A0A5J5F3L5"/>
<feature type="compositionally biased region" description="Polar residues" evidence="1">
    <location>
        <begin position="1481"/>
        <end position="1491"/>
    </location>
</feature>
<evidence type="ECO:0000313" key="4">
    <source>
        <dbReference type="EMBL" id="KAA8910540.1"/>
    </source>
</evidence>
<dbReference type="InterPro" id="IPR048636">
    <property type="entry name" value="Csf1_N"/>
</dbReference>
<feature type="compositionally biased region" description="Low complexity" evidence="1">
    <location>
        <begin position="49"/>
        <end position="59"/>
    </location>
</feature>
<dbReference type="PANTHER" id="PTHR32085">
    <property type="entry name" value="PROTEIN CSF1"/>
    <property type="match status" value="1"/>
</dbReference>
<feature type="region of interest" description="Disordered" evidence="1">
    <location>
        <begin position="44"/>
        <end position="65"/>
    </location>
</feature>
<dbReference type="FunCoup" id="A0A5J5F3L5">
    <property type="interactions" value="65"/>
</dbReference>
<evidence type="ECO:0000256" key="1">
    <source>
        <dbReference type="SAM" id="MobiDB-lite"/>
    </source>
</evidence>
<evidence type="ECO:0000259" key="3">
    <source>
        <dbReference type="Pfam" id="PF25038"/>
    </source>
</evidence>
<feature type="domain" description="Csf1 N-terminal" evidence="2">
    <location>
        <begin position="104"/>
        <end position="561"/>
    </location>
</feature>
<feature type="compositionally biased region" description="Low complexity" evidence="1">
    <location>
        <begin position="936"/>
        <end position="949"/>
    </location>
</feature>
<feature type="region of interest" description="Disordered" evidence="1">
    <location>
        <begin position="1467"/>
        <end position="1491"/>
    </location>
</feature>
<dbReference type="InterPro" id="IPR029636">
    <property type="entry name" value="Csf1"/>
</dbReference>